<evidence type="ECO:0000313" key="2">
    <source>
        <dbReference type="Proteomes" id="UP001239111"/>
    </source>
</evidence>
<proteinExistence type="predicted"/>
<dbReference type="EMBL" id="CM056741">
    <property type="protein sequence ID" value="KAJ8685014.1"/>
    <property type="molecule type" value="Genomic_DNA"/>
</dbReference>
<dbReference type="Proteomes" id="UP001239111">
    <property type="component" value="Chromosome 1"/>
</dbReference>
<evidence type="ECO:0000313" key="1">
    <source>
        <dbReference type="EMBL" id="KAJ8685014.1"/>
    </source>
</evidence>
<keyword evidence="2" id="KW-1185">Reference proteome</keyword>
<accession>A0ACC2PN36</accession>
<gene>
    <name evidence="1" type="ORF">QAD02_020807</name>
</gene>
<organism evidence="1 2">
    <name type="scientific">Eretmocerus hayati</name>
    <dbReference type="NCBI Taxonomy" id="131215"/>
    <lineage>
        <taxon>Eukaryota</taxon>
        <taxon>Metazoa</taxon>
        <taxon>Ecdysozoa</taxon>
        <taxon>Arthropoda</taxon>
        <taxon>Hexapoda</taxon>
        <taxon>Insecta</taxon>
        <taxon>Pterygota</taxon>
        <taxon>Neoptera</taxon>
        <taxon>Endopterygota</taxon>
        <taxon>Hymenoptera</taxon>
        <taxon>Apocrita</taxon>
        <taxon>Proctotrupomorpha</taxon>
        <taxon>Chalcidoidea</taxon>
        <taxon>Aphelinidae</taxon>
        <taxon>Aphelininae</taxon>
        <taxon>Eretmocerus</taxon>
    </lineage>
</organism>
<protein>
    <submittedName>
        <fullName evidence="1">Uncharacterized protein</fullName>
    </submittedName>
</protein>
<reference evidence="1" key="1">
    <citation type="submission" date="2023-04" db="EMBL/GenBank/DDBJ databases">
        <title>A chromosome-level genome assembly of the parasitoid wasp Eretmocerus hayati.</title>
        <authorList>
            <person name="Zhong Y."/>
            <person name="Liu S."/>
            <person name="Liu Y."/>
        </authorList>
    </citation>
    <scope>NUCLEOTIDE SEQUENCE</scope>
    <source>
        <strain evidence="1">ZJU_SS_LIU_2023</strain>
    </source>
</reference>
<sequence>MEDRYSMYNFSKADLDRELMKLTLSMYDDPLLSRKAVDNNFNKFDRFISDQLIPYLLYQMSQDLKPVTDLKSYYKAQFILENNKNSFNKFSTEHLRFKVYKEKSVLVEPESFEIGEEKVYTYNAHDQAEVSIKKLYAVHVPLPESFKVFLEIPGVFEKIELFRSELQQDTQFLSNVMQALIWKQKYAPSHPLKIVYPLEVYIDEFEPGDGMGSHAGEQKLVGVYVSISCLPPSLAAELENIFLSTLFYSKYSKKCESKNILRKLIEELNFLSEHGISIEVNGQKFQIYFELTWVIGDNAALNEYCGYVKSFMALLYCRICTATSDQCKVMCIEDPSLVRVKESYETDLLKNDPQSTGLNEYCLFNDVRKFHIYENISGDAMHDFMGGAAVYTATKTLGSLFKDKTVKFDIDVVNNRINRFPYNEAEKGNKPRPLFFTHQKGGSALKIKQSASEMLCLVRYLPLMIGDLIPAGNVHWKLFLYLTKIAGIMTSPKISRSELISLEKLIEKHNSLYFSLYGHLKPKMHFLLHYIRIMLMQGPIIHFATFKFERKNRDLKQVALGTSCNTNLPLTIAIRHQLQQCYRTECNVNLDDIIPGSVQDADASNEYKLLFPDSTIYLNKLVKTPVVSLKNVNILGKVFCPGTIFVTRMTEQGPIFATLTKIFYADRIIFCCQEFETLYFNHYYHAYSVSSRSKRPSLALDLDSVPKLPPCLYVSKVFDDHEEEFVATRYNI</sequence>
<name>A0ACC2PN36_9HYME</name>
<comment type="caution">
    <text evidence="1">The sequence shown here is derived from an EMBL/GenBank/DDBJ whole genome shotgun (WGS) entry which is preliminary data.</text>
</comment>